<dbReference type="Proteomes" id="UP000552864">
    <property type="component" value="Unassembled WGS sequence"/>
</dbReference>
<organism evidence="1 2">
    <name type="scientific">Chitinophaga eiseniae</name>
    <dbReference type="NCBI Taxonomy" id="634771"/>
    <lineage>
        <taxon>Bacteria</taxon>
        <taxon>Pseudomonadati</taxon>
        <taxon>Bacteroidota</taxon>
        <taxon>Chitinophagia</taxon>
        <taxon>Chitinophagales</taxon>
        <taxon>Chitinophagaceae</taxon>
        <taxon>Chitinophaga</taxon>
    </lineage>
</organism>
<gene>
    <name evidence="1" type="ORF">HGH91_22550</name>
</gene>
<dbReference type="RefSeq" id="WP_168741064.1">
    <property type="nucleotide sequence ID" value="NZ_JABAHZ010000006.1"/>
</dbReference>
<evidence type="ECO:0000313" key="1">
    <source>
        <dbReference type="EMBL" id="NLR81424.1"/>
    </source>
</evidence>
<proteinExistence type="predicted"/>
<reference evidence="1 2" key="1">
    <citation type="submission" date="2020-04" db="EMBL/GenBank/DDBJ databases">
        <authorList>
            <person name="Yin C."/>
        </authorList>
    </citation>
    <scope>NUCLEOTIDE SEQUENCE [LARGE SCALE GENOMIC DNA]</scope>
    <source>
        <strain evidence="1 2">Ak56</strain>
    </source>
</reference>
<comment type="caution">
    <text evidence="1">The sequence shown here is derived from an EMBL/GenBank/DDBJ whole genome shotgun (WGS) entry which is preliminary data.</text>
</comment>
<keyword evidence="2" id="KW-1185">Reference proteome</keyword>
<accession>A0A847SML2</accession>
<evidence type="ECO:0000313" key="2">
    <source>
        <dbReference type="Proteomes" id="UP000552864"/>
    </source>
</evidence>
<protein>
    <submittedName>
        <fullName evidence="1">Uncharacterized protein</fullName>
    </submittedName>
</protein>
<name>A0A847SML2_9BACT</name>
<sequence length="77" mass="8065">MKQAKYALTAIAVLAVIGGALAFKARIGTNVFYTEKDGACIQSTTLPYQTAASGFTVKLSTGRTLSPCPTITVQQLP</sequence>
<dbReference type="AlphaFoldDB" id="A0A847SML2"/>
<dbReference type="EMBL" id="JABAHZ010000006">
    <property type="protein sequence ID" value="NLR81424.1"/>
    <property type="molecule type" value="Genomic_DNA"/>
</dbReference>